<comment type="caution">
    <text evidence="1">The sequence shown here is derived from an EMBL/GenBank/DDBJ whole genome shotgun (WGS) entry which is preliminary data.</text>
</comment>
<dbReference type="PANTHER" id="PTHR48100">
    <property type="entry name" value="BROAD-SPECIFICITY PHOSPHATASE YOR283W-RELATED"/>
    <property type="match status" value="1"/>
</dbReference>
<sequence>MPRSGGPGDYERSLTAAGEQQAERLVTELAAVHPTAIFSSPFLRAVQTVQPLARHTGLPIETHHALREWDSGIGPTPDYARFYRENWTEPWLARPGGESLCQLSERAAAILTAQARRHRGRIVVGSHGTFISRALVAFGRGEVDWAFSRAMSMPAVYRLDFEDGRIQAAGPGLRT</sequence>
<name>A0ABW7W8B7_9NOCA</name>
<dbReference type="PANTHER" id="PTHR48100:SF15">
    <property type="entry name" value="SEDOHEPTULOSE 1,7-BISPHOSPHATASE"/>
    <property type="match status" value="1"/>
</dbReference>
<accession>A0ABW7W8B7</accession>
<dbReference type="SUPFAM" id="SSF53254">
    <property type="entry name" value="Phosphoglycerate mutase-like"/>
    <property type="match status" value="1"/>
</dbReference>
<dbReference type="Proteomes" id="UP001611450">
    <property type="component" value="Unassembled WGS sequence"/>
</dbReference>
<dbReference type="InterPro" id="IPR013078">
    <property type="entry name" value="His_Pase_superF_clade-1"/>
</dbReference>
<protein>
    <submittedName>
        <fullName evidence="1">Histidine phosphatase family protein</fullName>
    </submittedName>
</protein>
<dbReference type="RefSeq" id="WP_396946321.1">
    <property type="nucleotide sequence ID" value="NZ_JBIRXV010000001.1"/>
</dbReference>
<evidence type="ECO:0000313" key="1">
    <source>
        <dbReference type="EMBL" id="MFI2319228.1"/>
    </source>
</evidence>
<gene>
    <name evidence="1" type="ORF">ACH47G_01950</name>
</gene>
<dbReference type="Pfam" id="PF00300">
    <property type="entry name" value="His_Phos_1"/>
    <property type="match status" value="1"/>
</dbReference>
<dbReference type="EMBL" id="JBIRXV010000001">
    <property type="protein sequence ID" value="MFI2319228.1"/>
    <property type="molecule type" value="Genomic_DNA"/>
</dbReference>
<dbReference type="Gene3D" id="3.40.50.1240">
    <property type="entry name" value="Phosphoglycerate mutase-like"/>
    <property type="match status" value="1"/>
</dbReference>
<keyword evidence="2" id="KW-1185">Reference proteome</keyword>
<proteinExistence type="predicted"/>
<dbReference type="InterPro" id="IPR050275">
    <property type="entry name" value="PGM_Phosphatase"/>
</dbReference>
<dbReference type="CDD" id="cd07067">
    <property type="entry name" value="HP_PGM_like"/>
    <property type="match status" value="1"/>
</dbReference>
<dbReference type="InterPro" id="IPR029033">
    <property type="entry name" value="His_PPase_superfam"/>
</dbReference>
<evidence type="ECO:0000313" key="2">
    <source>
        <dbReference type="Proteomes" id="UP001611450"/>
    </source>
</evidence>
<reference evidence="1 2" key="1">
    <citation type="submission" date="2024-10" db="EMBL/GenBank/DDBJ databases">
        <title>The Natural Products Discovery Center: Release of the First 8490 Sequenced Strains for Exploring Actinobacteria Biosynthetic Diversity.</title>
        <authorList>
            <person name="Kalkreuter E."/>
            <person name="Kautsar S.A."/>
            <person name="Yang D."/>
            <person name="Bader C.D."/>
            <person name="Teijaro C.N."/>
            <person name="Fluegel L."/>
            <person name="Davis C.M."/>
            <person name="Simpson J.R."/>
            <person name="Lauterbach L."/>
            <person name="Steele A.D."/>
            <person name="Gui C."/>
            <person name="Meng S."/>
            <person name="Li G."/>
            <person name="Viehrig K."/>
            <person name="Ye F."/>
            <person name="Su P."/>
            <person name="Kiefer A.F."/>
            <person name="Nichols A."/>
            <person name="Cepeda A.J."/>
            <person name="Yan W."/>
            <person name="Fan B."/>
            <person name="Jiang Y."/>
            <person name="Adhikari A."/>
            <person name="Zheng C.-J."/>
            <person name="Schuster L."/>
            <person name="Cowan T.M."/>
            <person name="Smanski M.J."/>
            <person name="Chevrette M.G."/>
            <person name="De Carvalho L.P.S."/>
            <person name="Shen B."/>
        </authorList>
    </citation>
    <scope>NUCLEOTIDE SEQUENCE [LARGE SCALE GENOMIC DNA]</scope>
    <source>
        <strain evidence="1 2">NPDC019626</strain>
    </source>
</reference>
<organism evidence="1 2">
    <name type="scientific">Nocardia beijingensis</name>
    <dbReference type="NCBI Taxonomy" id="95162"/>
    <lineage>
        <taxon>Bacteria</taxon>
        <taxon>Bacillati</taxon>
        <taxon>Actinomycetota</taxon>
        <taxon>Actinomycetes</taxon>
        <taxon>Mycobacteriales</taxon>
        <taxon>Nocardiaceae</taxon>
        <taxon>Nocardia</taxon>
    </lineage>
</organism>